<dbReference type="Gene3D" id="2.70.98.60">
    <property type="entry name" value="alpha-galactosidase from lactobacil brevis"/>
    <property type="match status" value="1"/>
</dbReference>
<dbReference type="EMBL" id="DXDD01000030">
    <property type="protein sequence ID" value="HIY59503.1"/>
    <property type="molecule type" value="Genomic_DNA"/>
</dbReference>
<dbReference type="GO" id="GO:0016052">
    <property type="term" value="P:carbohydrate catabolic process"/>
    <property type="evidence" value="ECO:0007669"/>
    <property type="project" value="InterPro"/>
</dbReference>
<reference evidence="1" key="2">
    <citation type="submission" date="2021-04" db="EMBL/GenBank/DDBJ databases">
        <authorList>
            <person name="Gilroy R."/>
        </authorList>
    </citation>
    <scope>NUCLEOTIDE SEQUENCE</scope>
    <source>
        <strain evidence="1">ChiSxjej3B15-24422</strain>
    </source>
</reference>
<dbReference type="InterPro" id="IPR038417">
    <property type="entry name" value="Alpga-gal_N_sf"/>
</dbReference>
<sequence>MELYAEMKLIGDGYAGGFSCGLTMCQSRTMEGFEKREETPEAIRYENGDGVVLTVHKRQDGEVLRTWTEVENSSPKEIAMELLSSFALKDIQADRIHRLQSFWSAEGKLRTESITDLHLEKSWSGAGMRVEKFGNAGSMPVRKYFPFLALEDSASGKFLGIQLYCASSWQMEILCRESQELTVTGGIADRDFGHWMKRLAPGDRFVSPEAVIAEGTSLYEVCGRLVHAQHPKISPADEDMGIIFNEFCTTWGNPSFENIKKICDKLEGKGIRYLVIDCGWYGGAKDWSRNIGDWEVNEKSFPGGLKQAADYIRSKGMIPGLWFEMENVADQSRSFQNTDHLVKKDGMPLTVGNRRFWDMEDPWVTDYLEQKVIRTLKEGGFGYVKVDYNETMGMGCDGGDSLGDGLYRKVAASRRFFERIRQEIPDIVIENCSSGGHRLEPSMMELVSQASFSDAHETTAIPIIAANLHAVIRPEQSQIWAVLRADDSEERIFYSMISTFLGRMCLSGDIYDLSDAQWALVEEGMAFYRQAADIIKYGTTVYRSCGTDSYNRPQGEQVLLREWKNRGLALWHRFENSGDIGPALPEGSRILAEYGRADRDFSAKAWIYER</sequence>
<dbReference type="PRINTS" id="PR00743">
    <property type="entry name" value="GLHYDRLASE36"/>
</dbReference>
<evidence type="ECO:0000313" key="1">
    <source>
        <dbReference type="EMBL" id="HIY59503.1"/>
    </source>
</evidence>
<dbReference type="AlphaFoldDB" id="A0A9D1YMJ7"/>
<dbReference type="GO" id="GO:0004557">
    <property type="term" value="F:alpha-galactosidase activity"/>
    <property type="evidence" value="ECO:0007669"/>
    <property type="project" value="InterPro"/>
</dbReference>
<dbReference type="CDD" id="cd14791">
    <property type="entry name" value="GH36"/>
    <property type="match status" value="1"/>
</dbReference>
<dbReference type="InterPro" id="IPR017853">
    <property type="entry name" value="GH"/>
</dbReference>
<dbReference type="Pfam" id="PF02065">
    <property type="entry name" value="Melibiase"/>
    <property type="match status" value="1"/>
</dbReference>
<dbReference type="Gene3D" id="3.20.20.70">
    <property type="entry name" value="Aldolase class I"/>
    <property type="match status" value="1"/>
</dbReference>
<comment type="caution">
    <text evidence="1">The sequence shown here is derived from an EMBL/GenBank/DDBJ whole genome shotgun (WGS) entry which is preliminary data.</text>
</comment>
<protein>
    <submittedName>
        <fullName evidence="1">Alpha-galactosidase</fullName>
    </submittedName>
</protein>
<dbReference type="SUPFAM" id="SSF51445">
    <property type="entry name" value="(Trans)glycosidases"/>
    <property type="match status" value="1"/>
</dbReference>
<dbReference type="InterPro" id="IPR002252">
    <property type="entry name" value="Glyco_hydro_36"/>
</dbReference>
<evidence type="ECO:0000313" key="2">
    <source>
        <dbReference type="Proteomes" id="UP000824007"/>
    </source>
</evidence>
<name>A0A9D1YMJ7_9FIRM</name>
<organism evidence="1 2">
    <name type="scientific">Candidatus Eisenbergiella pullistercoris</name>
    <dbReference type="NCBI Taxonomy" id="2838555"/>
    <lineage>
        <taxon>Bacteria</taxon>
        <taxon>Bacillati</taxon>
        <taxon>Bacillota</taxon>
        <taxon>Clostridia</taxon>
        <taxon>Lachnospirales</taxon>
        <taxon>Lachnospiraceae</taxon>
        <taxon>Eisenbergiella</taxon>
    </lineage>
</organism>
<proteinExistence type="predicted"/>
<dbReference type="Proteomes" id="UP000824007">
    <property type="component" value="Unassembled WGS sequence"/>
</dbReference>
<reference evidence="1" key="1">
    <citation type="journal article" date="2021" name="PeerJ">
        <title>Extensive microbial diversity within the chicken gut microbiome revealed by metagenomics and culture.</title>
        <authorList>
            <person name="Gilroy R."/>
            <person name="Ravi A."/>
            <person name="Getino M."/>
            <person name="Pursley I."/>
            <person name="Horton D.L."/>
            <person name="Alikhan N.F."/>
            <person name="Baker D."/>
            <person name="Gharbi K."/>
            <person name="Hall N."/>
            <person name="Watson M."/>
            <person name="Adriaenssens E.M."/>
            <person name="Foster-Nyarko E."/>
            <person name="Jarju S."/>
            <person name="Secka A."/>
            <person name="Antonio M."/>
            <person name="Oren A."/>
            <person name="Chaudhuri R.R."/>
            <person name="La Ragione R."/>
            <person name="Hildebrand F."/>
            <person name="Pallen M.J."/>
        </authorList>
    </citation>
    <scope>NUCLEOTIDE SEQUENCE</scope>
    <source>
        <strain evidence="1">ChiSxjej3B15-24422</strain>
    </source>
</reference>
<dbReference type="InterPro" id="IPR013785">
    <property type="entry name" value="Aldolase_TIM"/>
</dbReference>
<accession>A0A9D1YMJ7</accession>
<gene>
    <name evidence="1" type="ORF">H9831_02310</name>
</gene>